<evidence type="ECO:0000313" key="2">
    <source>
        <dbReference type="Proteomes" id="UP001154420"/>
    </source>
</evidence>
<dbReference type="SUPFAM" id="SSF50814">
    <property type="entry name" value="Lipocalins"/>
    <property type="match status" value="1"/>
</dbReference>
<dbReference type="OrthoDB" id="1680906at2"/>
<protein>
    <submittedName>
        <fullName evidence="1">DUF1934 domain-containing protein</fullName>
    </submittedName>
</protein>
<dbReference type="EMBL" id="QZDT01000033">
    <property type="protein sequence ID" value="NBJ94246.1"/>
    <property type="molecule type" value="Genomic_DNA"/>
</dbReference>
<keyword evidence="2" id="KW-1185">Reference proteome</keyword>
<dbReference type="Pfam" id="PF09148">
    <property type="entry name" value="DUF1934"/>
    <property type="match status" value="1"/>
</dbReference>
<evidence type="ECO:0000313" key="1">
    <source>
        <dbReference type="EMBL" id="NBJ94246.1"/>
    </source>
</evidence>
<gene>
    <name evidence="1" type="ORF">D5281_17040</name>
</gene>
<dbReference type="AlphaFoldDB" id="A0A9X5BHL5"/>
<dbReference type="InterPro" id="IPR015231">
    <property type="entry name" value="DUF1934"/>
</dbReference>
<organism evidence="1 2">
    <name type="scientific">Parablautia muri</name>
    <dbReference type="NCBI Taxonomy" id="2320879"/>
    <lineage>
        <taxon>Bacteria</taxon>
        <taxon>Bacillati</taxon>
        <taxon>Bacillota</taxon>
        <taxon>Clostridia</taxon>
        <taxon>Lachnospirales</taxon>
        <taxon>Lachnospiraceae</taxon>
        <taxon>Parablautia</taxon>
    </lineage>
</organism>
<dbReference type="InterPro" id="IPR012674">
    <property type="entry name" value="Calycin"/>
</dbReference>
<name>A0A9X5BHL5_9FIRM</name>
<comment type="caution">
    <text evidence="1">The sequence shown here is derived from an EMBL/GenBank/DDBJ whole genome shotgun (WGS) entry which is preliminary data.</text>
</comment>
<accession>A0A9X5BHL5</accession>
<dbReference type="Proteomes" id="UP001154420">
    <property type="component" value="Unassembled WGS sequence"/>
</dbReference>
<dbReference type="RefSeq" id="WP_160561285.1">
    <property type="nucleotide sequence ID" value="NZ_QZDT01000033.1"/>
</dbReference>
<proteinExistence type="predicted"/>
<reference evidence="1" key="1">
    <citation type="submission" date="2018-09" db="EMBL/GenBank/DDBJ databases">
        <title>Murine metabolic-syndrome-specific gut microbial biobank.</title>
        <authorList>
            <person name="Liu C."/>
        </authorList>
    </citation>
    <scope>NUCLEOTIDE SEQUENCE</scope>
    <source>
        <strain evidence="1">D42-62</strain>
    </source>
</reference>
<dbReference type="Gene3D" id="2.40.128.20">
    <property type="match status" value="1"/>
</dbReference>
<sequence length="154" mass="17805">MTKEVLLSLKGLQMEIGEETQALETITPADYYERNGKHYVIYEEMMEGFTDVTKNRIKFSDSSLEVYKKGLINVHMVFEENKKNMTSYMTPYGTILIGIDTESVLVEEKENQIRVEVDYALEANYQHLADCRIEMELRPREEGINLGYGSQTLS</sequence>